<protein>
    <recommendedName>
        <fullName evidence="6">Solute-binding protein family 5 domain-containing protein</fullName>
    </recommendedName>
</protein>
<dbReference type="InterPro" id="IPR030678">
    <property type="entry name" value="Peptide/Ni-bd"/>
</dbReference>
<dbReference type="GO" id="GO:0030288">
    <property type="term" value="C:outer membrane-bounded periplasmic space"/>
    <property type="evidence" value="ECO:0007669"/>
    <property type="project" value="TreeGrafter"/>
</dbReference>
<evidence type="ECO:0000256" key="4">
    <source>
        <dbReference type="ARBA" id="ARBA00022729"/>
    </source>
</evidence>
<dbReference type="PANTHER" id="PTHR30290:SF10">
    <property type="entry name" value="PERIPLASMIC OLIGOPEPTIDE-BINDING PROTEIN-RELATED"/>
    <property type="match status" value="1"/>
</dbReference>
<dbReference type="SUPFAM" id="SSF53850">
    <property type="entry name" value="Periplasmic binding protein-like II"/>
    <property type="match status" value="1"/>
</dbReference>
<evidence type="ECO:0000256" key="5">
    <source>
        <dbReference type="SAM" id="SignalP"/>
    </source>
</evidence>
<evidence type="ECO:0000259" key="6">
    <source>
        <dbReference type="Pfam" id="PF00496"/>
    </source>
</evidence>
<dbReference type="KEGG" id="saqi:AXG55_08345"/>
<feature type="signal peptide" evidence="5">
    <location>
        <begin position="1"/>
        <end position="24"/>
    </location>
</feature>
<dbReference type="GO" id="GO:0043190">
    <property type="term" value="C:ATP-binding cassette (ABC) transporter complex"/>
    <property type="evidence" value="ECO:0007669"/>
    <property type="project" value="InterPro"/>
</dbReference>
<feature type="chain" id="PRO_5012137176" description="Solute-binding protein family 5 domain-containing protein" evidence="5">
    <location>
        <begin position="25"/>
        <end position="543"/>
    </location>
</feature>
<dbReference type="FunFam" id="3.90.76.10:FF:000001">
    <property type="entry name" value="Oligopeptide ABC transporter substrate-binding protein"/>
    <property type="match status" value="1"/>
</dbReference>
<organism evidence="7 8">
    <name type="scientific">Silvanigrella aquatica</name>
    <dbReference type="NCBI Taxonomy" id="1915309"/>
    <lineage>
        <taxon>Bacteria</taxon>
        <taxon>Pseudomonadati</taxon>
        <taxon>Bdellovibrionota</taxon>
        <taxon>Oligoflexia</taxon>
        <taxon>Silvanigrellales</taxon>
        <taxon>Silvanigrellaceae</taxon>
        <taxon>Silvanigrella</taxon>
    </lineage>
</organism>
<dbReference type="InterPro" id="IPR000914">
    <property type="entry name" value="SBP_5_dom"/>
</dbReference>
<keyword evidence="3" id="KW-0813">Transport</keyword>
<dbReference type="Gene3D" id="3.90.76.10">
    <property type="entry name" value="Dipeptide-binding Protein, Domain 1"/>
    <property type="match status" value="1"/>
</dbReference>
<proteinExistence type="inferred from homology"/>
<dbReference type="GO" id="GO:0015833">
    <property type="term" value="P:peptide transport"/>
    <property type="evidence" value="ECO:0007669"/>
    <property type="project" value="TreeGrafter"/>
</dbReference>
<gene>
    <name evidence="7" type="ORF">AXG55_08345</name>
</gene>
<dbReference type="AlphaFoldDB" id="A0A1L4D124"/>
<name>A0A1L4D124_9BACT</name>
<comment type="subcellular location">
    <subcellularLocation>
        <location evidence="1">Cell envelope</location>
    </subcellularLocation>
</comment>
<evidence type="ECO:0000256" key="3">
    <source>
        <dbReference type="ARBA" id="ARBA00022448"/>
    </source>
</evidence>
<dbReference type="PANTHER" id="PTHR30290">
    <property type="entry name" value="PERIPLASMIC BINDING COMPONENT OF ABC TRANSPORTER"/>
    <property type="match status" value="1"/>
</dbReference>
<dbReference type="Proteomes" id="UP000184731">
    <property type="component" value="Chromosome"/>
</dbReference>
<dbReference type="Gene3D" id="3.40.190.10">
    <property type="entry name" value="Periplasmic binding protein-like II"/>
    <property type="match status" value="1"/>
</dbReference>
<comment type="similarity">
    <text evidence="2">Belongs to the bacterial solute-binding protein 5 family.</text>
</comment>
<dbReference type="Pfam" id="PF00496">
    <property type="entry name" value="SBP_bac_5"/>
    <property type="match status" value="1"/>
</dbReference>
<keyword evidence="8" id="KW-1185">Reference proteome</keyword>
<evidence type="ECO:0000256" key="1">
    <source>
        <dbReference type="ARBA" id="ARBA00004196"/>
    </source>
</evidence>
<dbReference type="CDD" id="cd08504">
    <property type="entry name" value="PBP2_OppA"/>
    <property type="match status" value="1"/>
</dbReference>
<dbReference type="RefSeq" id="WP_148697657.1">
    <property type="nucleotide sequence ID" value="NZ_CP017834.1"/>
</dbReference>
<dbReference type="EMBL" id="CP017834">
    <property type="protein sequence ID" value="APJ03912.1"/>
    <property type="molecule type" value="Genomic_DNA"/>
</dbReference>
<evidence type="ECO:0000313" key="7">
    <source>
        <dbReference type="EMBL" id="APJ03912.1"/>
    </source>
</evidence>
<dbReference type="OrthoDB" id="5288454at2"/>
<evidence type="ECO:0000256" key="2">
    <source>
        <dbReference type="ARBA" id="ARBA00005695"/>
    </source>
</evidence>
<dbReference type="GO" id="GO:1904680">
    <property type="term" value="F:peptide transmembrane transporter activity"/>
    <property type="evidence" value="ECO:0007669"/>
    <property type="project" value="TreeGrafter"/>
</dbReference>
<dbReference type="Gene3D" id="3.10.105.10">
    <property type="entry name" value="Dipeptide-binding Protein, Domain 3"/>
    <property type="match status" value="1"/>
</dbReference>
<keyword evidence="4 5" id="KW-0732">Signal</keyword>
<dbReference type="PIRSF" id="PIRSF002741">
    <property type="entry name" value="MppA"/>
    <property type="match status" value="1"/>
</dbReference>
<dbReference type="InterPro" id="IPR039424">
    <property type="entry name" value="SBP_5"/>
</dbReference>
<sequence>MQKKLFKTVTLLTVSFGILSAAQAAVVPNGTKLAKNQILNKDNSSEPSSLDPSRVRDNLGANVVMDLFESLVIDDPMGNIIPAGATHWDINKGGTKYTFHLRKNAKWSDGSPVLADDYVYSFKRFVNPNTASEMAYLANMIKNAQTIVDGKANPETLGVKALDNFTLEITLEQPTPYFLSVLTGVNFVPLKKDVVEKYKSDWTQSLHIVGNGAYKLKSWKIGDHISLEKNPNYWDSKNTVINTVNFYATQDKTTSLRMFQAGQLDWTYGIPPGQLESIKKQYPKELRNAPQLASNYISFNTEKPPFNNKKLREALSLVVNRESFTKYISGKNETPLYDIVPYGIANYTPYVPTWSKMSDKELLAKAQQLYKEAGYSKENPARIKFTYATNETDRKYATALASIWEKALGTKTELISEEWKVHLSYLTSKNYQVTLQLYGADYNDAQNFIGLLENGNAQNITGYNKKEFNVLLHESSKEMNPEKRKQILSSAAKMAMDDFPVSPLFSSKIYRLIKTYVQGVTFVSPQDNYRTKDLYIVSHDGNS</sequence>
<feature type="domain" description="Solute-binding protein family 5" evidence="6">
    <location>
        <begin position="80"/>
        <end position="455"/>
    </location>
</feature>
<reference evidence="7 8" key="1">
    <citation type="submission" date="2016-10" db="EMBL/GenBank/DDBJ databases">
        <title>Silvanigrella aquatica sp. nov., isolated from a freshwater lake located in the Black Forest, Germany, description of Silvanigrellaceae fam. nov., Silvanigrellales ord. nov., reclassification of the order Bdellovibrionales in the class Oligoflexia, reclassification of the families Bacteriovoracaceae and Halobacteriovoraceae in the new order Bacteriovoracales ord. nov., and reclassification of the family Pseudobacteriovoracaceae in the order Oligoflexiales.</title>
        <authorList>
            <person name="Hahn M.W."/>
            <person name="Schmidt J."/>
            <person name="Koll U."/>
            <person name="Rohde M."/>
            <person name="Verbag S."/>
            <person name="Pitt A."/>
            <person name="Nakai R."/>
            <person name="Naganuma T."/>
            <person name="Lang E."/>
        </authorList>
    </citation>
    <scope>NUCLEOTIDE SEQUENCE [LARGE SCALE GENOMIC DNA]</scope>
    <source>
        <strain evidence="7 8">MWH-Nonnen-W8red</strain>
    </source>
</reference>
<dbReference type="STRING" id="1915309.AXG55_08345"/>
<accession>A0A1L4D124</accession>
<evidence type="ECO:0000313" key="8">
    <source>
        <dbReference type="Proteomes" id="UP000184731"/>
    </source>
</evidence>